<organism evidence="2 3">
    <name type="scientific">Pleurodeles waltl</name>
    <name type="common">Iberian ribbed newt</name>
    <dbReference type="NCBI Taxonomy" id="8319"/>
    <lineage>
        <taxon>Eukaryota</taxon>
        <taxon>Metazoa</taxon>
        <taxon>Chordata</taxon>
        <taxon>Craniata</taxon>
        <taxon>Vertebrata</taxon>
        <taxon>Euteleostomi</taxon>
        <taxon>Amphibia</taxon>
        <taxon>Batrachia</taxon>
        <taxon>Caudata</taxon>
        <taxon>Salamandroidea</taxon>
        <taxon>Salamandridae</taxon>
        <taxon>Pleurodelinae</taxon>
        <taxon>Pleurodeles</taxon>
    </lineage>
</organism>
<comment type="caution">
    <text evidence="2">The sequence shown here is derived from an EMBL/GenBank/DDBJ whole genome shotgun (WGS) entry which is preliminary data.</text>
</comment>
<keyword evidence="3" id="KW-1185">Reference proteome</keyword>
<evidence type="ECO:0000313" key="2">
    <source>
        <dbReference type="EMBL" id="KAJ1171128.1"/>
    </source>
</evidence>
<feature type="compositionally biased region" description="Basic residues" evidence="1">
    <location>
        <begin position="34"/>
        <end position="45"/>
    </location>
</feature>
<dbReference type="AlphaFoldDB" id="A0AAV7T587"/>
<evidence type="ECO:0000313" key="3">
    <source>
        <dbReference type="Proteomes" id="UP001066276"/>
    </source>
</evidence>
<proteinExistence type="predicted"/>
<dbReference type="EMBL" id="JANPWB010000007">
    <property type="protein sequence ID" value="KAJ1171128.1"/>
    <property type="molecule type" value="Genomic_DNA"/>
</dbReference>
<evidence type="ECO:0000256" key="1">
    <source>
        <dbReference type="SAM" id="MobiDB-lite"/>
    </source>
</evidence>
<reference evidence="2" key="1">
    <citation type="journal article" date="2022" name="bioRxiv">
        <title>Sequencing and chromosome-scale assembly of the giantPleurodeles waltlgenome.</title>
        <authorList>
            <person name="Brown T."/>
            <person name="Elewa A."/>
            <person name="Iarovenko S."/>
            <person name="Subramanian E."/>
            <person name="Araus A.J."/>
            <person name="Petzold A."/>
            <person name="Susuki M."/>
            <person name="Suzuki K.-i.T."/>
            <person name="Hayashi T."/>
            <person name="Toyoda A."/>
            <person name="Oliveira C."/>
            <person name="Osipova E."/>
            <person name="Leigh N.D."/>
            <person name="Simon A."/>
            <person name="Yun M.H."/>
        </authorList>
    </citation>
    <scope>NUCLEOTIDE SEQUENCE</scope>
    <source>
        <strain evidence="2">20211129_DDA</strain>
        <tissue evidence="2">Liver</tissue>
    </source>
</reference>
<accession>A0AAV7T587</accession>
<protein>
    <submittedName>
        <fullName evidence="2">Uncharacterized protein</fullName>
    </submittedName>
</protein>
<feature type="region of interest" description="Disordered" evidence="1">
    <location>
        <begin position="1"/>
        <end position="53"/>
    </location>
</feature>
<gene>
    <name evidence="2" type="ORF">NDU88_002999</name>
</gene>
<sequence>MRAGRASPRSGPRSDQTNRRRSIVGLGRGTPATQRKRPVKRRLRPSARPGAQMSLQEQRMNCELDNAVKVRLSETGQCVESRIPKRLKQESQHKLHWLRKVSF</sequence>
<dbReference type="Proteomes" id="UP001066276">
    <property type="component" value="Chromosome 4_1"/>
</dbReference>
<name>A0AAV7T587_PLEWA</name>